<dbReference type="Gene3D" id="3.10.20.90">
    <property type="entry name" value="Phosphatidylinositol 3-kinase Catalytic Subunit, Chain A, domain 1"/>
    <property type="match status" value="1"/>
</dbReference>
<dbReference type="PANTHER" id="PTHR10562">
    <property type="entry name" value="SMALL UBIQUITIN-RELATED MODIFIER"/>
    <property type="match status" value="1"/>
</dbReference>
<dbReference type="InterPro" id="IPR000626">
    <property type="entry name" value="Ubiquitin-like_dom"/>
</dbReference>
<evidence type="ECO:0000313" key="4">
    <source>
        <dbReference type="Proteomes" id="UP000800235"/>
    </source>
</evidence>
<evidence type="ECO:0000256" key="1">
    <source>
        <dbReference type="SAM" id="MobiDB-lite"/>
    </source>
</evidence>
<keyword evidence="4" id="KW-1185">Reference proteome</keyword>
<accession>A0A9P4U300</accession>
<name>A0A9P4U300_9PEZI</name>
<proteinExistence type="predicted"/>
<dbReference type="InterPro" id="IPR029071">
    <property type="entry name" value="Ubiquitin-like_domsf"/>
</dbReference>
<comment type="caution">
    <text evidence="3">The sequence shown here is derived from an EMBL/GenBank/DDBJ whole genome shotgun (WGS) entry which is preliminary data.</text>
</comment>
<organism evidence="3 4">
    <name type="scientific">Tothia fuscella</name>
    <dbReference type="NCBI Taxonomy" id="1048955"/>
    <lineage>
        <taxon>Eukaryota</taxon>
        <taxon>Fungi</taxon>
        <taxon>Dikarya</taxon>
        <taxon>Ascomycota</taxon>
        <taxon>Pezizomycotina</taxon>
        <taxon>Dothideomycetes</taxon>
        <taxon>Pleosporomycetidae</taxon>
        <taxon>Venturiales</taxon>
        <taxon>Cylindrosympodiaceae</taxon>
        <taxon>Tothia</taxon>
    </lineage>
</organism>
<sequence length="105" mass="11553">MSDRSHSPTGPGPQHPEAGEPAPVTEHINIKVADRDNEVFFKIKRSTPLKKLMDAFCQRQALTPTQVRFITSEGQKVTAVDTPDTLDMEDGDTLQVHQEQIGGSV</sequence>
<dbReference type="SUPFAM" id="SSF54236">
    <property type="entry name" value="Ubiquitin-like"/>
    <property type="match status" value="1"/>
</dbReference>
<feature type="region of interest" description="Disordered" evidence="1">
    <location>
        <begin position="1"/>
        <end position="25"/>
    </location>
</feature>
<gene>
    <name evidence="3" type="ORF">EJ08DRAFT_580834</name>
</gene>
<dbReference type="PROSITE" id="PS50053">
    <property type="entry name" value="UBIQUITIN_2"/>
    <property type="match status" value="1"/>
</dbReference>
<feature type="domain" description="Ubiquitin-like" evidence="2">
    <location>
        <begin position="26"/>
        <end position="103"/>
    </location>
</feature>
<evidence type="ECO:0000313" key="3">
    <source>
        <dbReference type="EMBL" id="KAF2435081.1"/>
    </source>
</evidence>
<evidence type="ECO:0000259" key="2">
    <source>
        <dbReference type="PROSITE" id="PS50053"/>
    </source>
</evidence>
<dbReference type="EMBL" id="MU007014">
    <property type="protein sequence ID" value="KAF2435081.1"/>
    <property type="molecule type" value="Genomic_DNA"/>
</dbReference>
<dbReference type="Proteomes" id="UP000800235">
    <property type="component" value="Unassembled WGS sequence"/>
</dbReference>
<dbReference type="AlphaFoldDB" id="A0A9P4U300"/>
<dbReference type="OrthoDB" id="442921at2759"/>
<reference evidence="3" key="1">
    <citation type="journal article" date="2020" name="Stud. Mycol.">
        <title>101 Dothideomycetes genomes: a test case for predicting lifestyles and emergence of pathogens.</title>
        <authorList>
            <person name="Haridas S."/>
            <person name="Albert R."/>
            <person name="Binder M."/>
            <person name="Bloem J."/>
            <person name="Labutti K."/>
            <person name="Salamov A."/>
            <person name="Andreopoulos B."/>
            <person name="Baker S."/>
            <person name="Barry K."/>
            <person name="Bills G."/>
            <person name="Bluhm B."/>
            <person name="Cannon C."/>
            <person name="Castanera R."/>
            <person name="Culley D."/>
            <person name="Daum C."/>
            <person name="Ezra D."/>
            <person name="Gonzalez J."/>
            <person name="Henrissat B."/>
            <person name="Kuo A."/>
            <person name="Liang C."/>
            <person name="Lipzen A."/>
            <person name="Lutzoni F."/>
            <person name="Magnuson J."/>
            <person name="Mondo S."/>
            <person name="Nolan M."/>
            <person name="Ohm R."/>
            <person name="Pangilinan J."/>
            <person name="Park H.-J."/>
            <person name="Ramirez L."/>
            <person name="Alfaro M."/>
            <person name="Sun H."/>
            <person name="Tritt A."/>
            <person name="Yoshinaga Y."/>
            <person name="Zwiers L.-H."/>
            <person name="Turgeon B."/>
            <person name="Goodwin S."/>
            <person name="Spatafora J."/>
            <person name="Crous P."/>
            <person name="Grigoriev I."/>
        </authorList>
    </citation>
    <scope>NUCLEOTIDE SEQUENCE</scope>
    <source>
        <strain evidence="3">CBS 130266</strain>
    </source>
</reference>
<dbReference type="Pfam" id="PF11976">
    <property type="entry name" value="Rad60-SLD"/>
    <property type="match status" value="1"/>
</dbReference>
<dbReference type="InterPro" id="IPR022617">
    <property type="entry name" value="Rad60/SUMO-like_dom"/>
</dbReference>
<protein>
    <submittedName>
        <fullName evidence="3">Ubiquitin-like protein-like protein SMT3</fullName>
    </submittedName>
</protein>